<dbReference type="Proteomes" id="UP001644750">
    <property type="component" value="Unassembled WGS sequence"/>
</dbReference>
<dbReference type="SUPFAM" id="SSF46929">
    <property type="entry name" value="DNA helicase RuvA subunit, C-terminal domain"/>
    <property type="match status" value="1"/>
</dbReference>
<comment type="function">
    <text evidence="6">The RuvA-RuvB-RuvC complex processes Holliday junction (HJ) DNA during genetic recombination and DNA repair, while the RuvA-RuvB complex plays an important role in the rescue of blocked DNA replication forks via replication fork reversal (RFR). RuvA specifically binds to HJ cruciform DNA, conferring on it an open structure. The RuvB hexamer acts as an ATP-dependent pump, pulling dsDNA into and through the RuvAB complex. HJ branch migration allows RuvC to scan DNA until it finds its consensus sequence, where it cleaves and resolves the cruciform DNA.</text>
</comment>
<evidence type="ECO:0000256" key="2">
    <source>
        <dbReference type="ARBA" id="ARBA00022763"/>
    </source>
</evidence>
<evidence type="ECO:0000256" key="1">
    <source>
        <dbReference type="ARBA" id="ARBA00022490"/>
    </source>
</evidence>
<sequence>MISYIKGILEDMSPGMVVVDNHGIGYQMMVPMRGESFPKIGQEIKIYTHMHVREDDVSLFGFLSKEEKEAFELLIGVNGIGPKVGLSVLSTLSVYELKMAVISEDVKTISKTPGLGPKGAKKLILELKDKLSFEELEEDGVGAEIFDTSADSSDSVMITIEGLVSLGYSKSEAAIAVNKVEDAKDLTPEELLKKALKNIMI</sequence>
<dbReference type="InterPro" id="IPR013849">
    <property type="entry name" value="DNA_helicase_Holl-junc_RuvA_I"/>
</dbReference>
<accession>A0A173RPX4</accession>
<dbReference type="GO" id="GO:0009378">
    <property type="term" value="F:four-way junction helicase activity"/>
    <property type="evidence" value="ECO:0007669"/>
    <property type="project" value="InterPro"/>
</dbReference>
<comment type="subcellular location">
    <subcellularLocation>
        <location evidence="6">Cytoplasm</location>
    </subcellularLocation>
</comment>
<dbReference type="Pfam" id="PF07499">
    <property type="entry name" value="RuvA_C"/>
    <property type="match status" value="1"/>
</dbReference>
<dbReference type="Gene3D" id="1.10.8.10">
    <property type="entry name" value="DNA helicase RuvA subunit, C-terminal domain"/>
    <property type="match status" value="1"/>
</dbReference>
<evidence type="ECO:0000313" key="10">
    <source>
        <dbReference type="EMBL" id="NSJ78236.1"/>
    </source>
</evidence>
<dbReference type="InterPro" id="IPR012340">
    <property type="entry name" value="NA-bd_OB-fold"/>
</dbReference>
<evidence type="ECO:0000313" key="12">
    <source>
        <dbReference type="Proteomes" id="UP000095553"/>
    </source>
</evidence>
<evidence type="ECO:0000313" key="9">
    <source>
        <dbReference type="EMBL" id="CUM79807.1"/>
    </source>
</evidence>
<dbReference type="Pfam" id="PF01330">
    <property type="entry name" value="RuvA_N"/>
    <property type="match status" value="1"/>
</dbReference>
<dbReference type="HAMAP" id="MF_00031">
    <property type="entry name" value="DNA_HJ_migration_RuvA"/>
    <property type="match status" value="1"/>
</dbReference>
<gene>
    <name evidence="6 9" type="primary">ruvA</name>
    <name evidence="9" type="ORF">ERS852571_00634</name>
    <name evidence="10" type="ORF">G5A72_01225</name>
    <name evidence="11" type="ORF">RBI15_09265</name>
</gene>
<dbReference type="GeneID" id="92741578"/>
<dbReference type="GO" id="GO:0016787">
    <property type="term" value="F:hydrolase activity"/>
    <property type="evidence" value="ECO:0007669"/>
    <property type="project" value="UniProtKB-KW"/>
</dbReference>
<dbReference type="Pfam" id="PF14520">
    <property type="entry name" value="HHH_5"/>
    <property type="match status" value="1"/>
</dbReference>
<dbReference type="EMBL" id="CYXY01000003">
    <property type="protein sequence ID" value="CUM79807.1"/>
    <property type="molecule type" value="Genomic_DNA"/>
</dbReference>
<dbReference type="Proteomes" id="UP000095553">
    <property type="component" value="Unassembled WGS sequence"/>
</dbReference>
<dbReference type="GO" id="GO:0048476">
    <property type="term" value="C:Holliday junction resolvase complex"/>
    <property type="evidence" value="ECO:0007669"/>
    <property type="project" value="UniProtKB-UniRule"/>
</dbReference>
<keyword evidence="9" id="KW-0378">Hydrolase</keyword>
<evidence type="ECO:0000256" key="4">
    <source>
        <dbReference type="ARBA" id="ARBA00023172"/>
    </source>
</evidence>
<dbReference type="EMBL" id="CP132968">
    <property type="protein sequence ID" value="WMD15568.1"/>
    <property type="molecule type" value="Genomic_DNA"/>
</dbReference>
<protein>
    <recommendedName>
        <fullName evidence="6">Holliday junction branch migration complex subunit RuvA</fullName>
    </recommendedName>
</protein>
<keyword evidence="9" id="KW-0547">Nucleotide-binding</keyword>
<evidence type="ECO:0000256" key="5">
    <source>
        <dbReference type="ARBA" id="ARBA00023204"/>
    </source>
</evidence>
<dbReference type="NCBIfam" id="TIGR00084">
    <property type="entry name" value="ruvA"/>
    <property type="match status" value="1"/>
</dbReference>
<keyword evidence="5 6" id="KW-0234">DNA repair</keyword>
<reference evidence="11" key="4">
    <citation type="submission" date="2023-08" db="EMBL/GenBank/DDBJ databases">
        <title>Complete Genome Sequences of butyrate producing Anaerostipes hadrus strains BA1 and GIF7 isolated from the terminal ileum of a healthy lean male.</title>
        <authorList>
            <person name="Low A."/>
            <person name="Sheludchenko M."/>
            <person name="Cheng H.E."/>
            <person name="Koh X.Q."/>
            <person name="Lee J."/>
        </authorList>
    </citation>
    <scope>NUCLEOTIDE SEQUENCE</scope>
    <source>
        <strain evidence="11">BA1</strain>
    </source>
</reference>
<dbReference type="Gene3D" id="2.40.50.140">
    <property type="entry name" value="Nucleic acid-binding proteins"/>
    <property type="match status" value="1"/>
</dbReference>
<name>A0A173RPX4_ANAHA</name>
<evidence type="ECO:0000256" key="3">
    <source>
        <dbReference type="ARBA" id="ARBA00023125"/>
    </source>
</evidence>
<reference evidence="10 13" key="2">
    <citation type="journal article" date="2020" name="Cell Host Microbe">
        <title>Functional and Genomic Variation between Human-Derived Isolates of Lachnospiraceae Reveals Inter- and Intra-Species Diversity.</title>
        <authorList>
            <person name="Sorbara M.T."/>
            <person name="Littmann E.R."/>
            <person name="Fontana E."/>
            <person name="Moody T.U."/>
            <person name="Kohout C.E."/>
            <person name="Gjonbalaj M."/>
            <person name="Eaton V."/>
            <person name="Seok R."/>
            <person name="Leiner I.M."/>
            <person name="Pamer E.G."/>
        </authorList>
    </citation>
    <scope>NUCLEOTIDE SEQUENCE [LARGE SCALE GENOMIC DNA]</scope>
    <source>
        <strain evidence="10 13">MSK.14.57</strain>
    </source>
</reference>
<dbReference type="Gene3D" id="1.10.150.20">
    <property type="entry name" value="5' to 3' exonuclease, C-terminal subdomain"/>
    <property type="match status" value="1"/>
</dbReference>
<keyword evidence="3 6" id="KW-0238">DNA-binding</keyword>
<comment type="subunit">
    <text evidence="6">Homotetramer. Forms an RuvA(8)-RuvB(12)-Holliday junction (HJ) complex. HJ DNA is sandwiched between 2 RuvA tetramers; dsDNA enters through RuvA and exits via RuvB. An RuvB hexamer assembles on each DNA strand where it exits the tetramer. Each RuvB hexamer is contacted by two RuvA subunits (via domain III) on 2 adjacent RuvB subunits; this complex drives branch migration. In the full resolvosome a probable DNA-RuvA(4)-RuvB(12)-RuvC(2) complex forms which resolves the HJ.</text>
</comment>
<evidence type="ECO:0000259" key="7">
    <source>
        <dbReference type="Pfam" id="PF01330"/>
    </source>
</evidence>
<dbReference type="InterPro" id="IPR036267">
    <property type="entry name" value="RuvA_C_sf"/>
</dbReference>
<reference evidence="9 12" key="1">
    <citation type="submission" date="2015-09" db="EMBL/GenBank/DDBJ databases">
        <authorList>
            <consortium name="Pathogen Informatics"/>
        </authorList>
    </citation>
    <scope>NUCLEOTIDE SEQUENCE [LARGE SCALE GENOMIC DNA]</scope>
    <source>
        <strain evidence="9 12">2789STDY5834959</strain>
    </source>
</reference>
<reference evidence="10" key="3">
    <citation type="submission" date="2020-02" db="EMBL/GenBank/DDBJ databases">
        <authorList>
            <person name="Littmann E."/>
            <person name="Sorbara M."/>
        </authorList>
    </citation>
    <scope>NUCLEOTIDE SEQUENCE</scope>
    <source>
        <strain evidence="10">MSK.14.57</strain>
    </source>
</reference>
<feature type="region of interest" description="Domain II" evidence="6">
    <location>
        <begin position="64"/>
        <end position="141"/>
    </location>
</feature>
<dbReference type="GO" id="GO:0006310">
    <property type="term" value="P:DNA recombination"/>
    <property type="evidence" value="ECO:0007669"/>
    <property type="project" value="UniProtKB-UniRule"/>
</dbReference>
<proteinExistence type="inferred from homology"/>
<feature type="domain" description="Holliday junction DNA helicase RuvA C-terminal" evidence="8">
    <location>
        <begin position="161"/>
        <end position="200"/>
    </location>
</feature>
<dbReference type="GO" id="GO:0005524">
    <property type="term" value="F:ATP binding"/>
    <property type="evidence" value="ECO:0007669"/>
    <property type="project" value="InterPro"/>
</dbReference>
<dbReference type="GO" id="GO:0000400">
    <property type="term" value="F:four-way junction DNA binding"/>
    <property type="evidence" value="ECO:0007669"/>
    <property type="project" value="UniProtKB-UniRule"/>
</dbReference>
<dbReference type="InterPro" id="IPR010994">
    <property type="entry name" value="RuvA_2-like"/>
</dbReference>
<dbReference type="GO" id="GO:0005737">
    <property type="term" value="C:cytoplasm"/>
    <property type="evidence" value="ECO:0007669"/>
    <property type="project" value="UniProtKB-SubCell"/>
</dbReference>
<dbReference type="AlphaFoldDB" id="A0A173RPX4"/>
<dbReference type="InterPro" id="IPR000085">
    <property type="entry name" value="RuvA"/>
</dbReference>
<feature type="domain" description="DNA helicase Holliday junction RuvA type" evidence="7">
    <location>
        <begin position="1"/>
        <end position="61"/>
    </location>
</feature>
<keyword evidence="2 6" id="KW-0227">DNA damage</keyword>
<comment type="similarity">
    <text evidence="6">Belongs to the RuvA family.</text>
</comment>
<dbReference type="GO" id="GO:0009379">
    <property type="term" value="C:Holliday junction helicase complex"/>
    <property type="evidence" value="ECO:0007669"/>
    <property type="project" value="InterPro"/>
</dbReference>
<keyword evidence="13" id="KW-1185">Reference proteome</keyword>
<evidence type="ECO:0000313" key="11">
    <source>
        <dbReference type="EMBL" id="WMD15568.1"/>
    </source>
</evidence>
<dbReference type="SUPFAM" id="SSF50249">
    <property type="entry name" value="Nucleic acid-binding proteins"/>
    <property type="match status" value="1"/>
</dbReference>
<keyword evidence="9" id="KW-0347">Helicase</keyword>
<dbReference type="InterPro" id="IPR011114">
    <property type="entry name" value="RuvA_C"/>
</dbReference>
<feature type="region of interest" description="Domain III" evidence="6">
    <location>
        <begin position="151"/>
        <end position="201"/>
    </location>
</feature>
<dbReference type="EMBL" id="JAAITB010000002">
    <property type="protein sequence ID" value="NSJ78236.1"/>
    <property type="molecule type" value="Genomic_DNA"/>
</dbReference>
<comment type="domain">
    <text evidence="6">Has three domains with a flexible linker between the domains II and III and assumes an 'L' shape. Domain III is highly mobile and contacts RuvB.</text>
</comment>
<keyword evidence="4 6" id="KW-0233">DNA recombination</keyword>
<organism evidence="9 12">
    <name type="scientific">Anaerostipes hadrus</name>
    <dbReference type="NCBI Taxonomy" id="649756"/>
    <lineage>
        <taxon>Bacteria</taxon>
        <taxon>Bacillati</taxon>
        <taxon>Bacillota</taxon>
        <taxon>Clostridia</taxon>
        <taxon>Lachnospirales</taxon>
        <taxon>Lachnospiraceae</taxon>
        <taxon>Anaerostipes</taxon>
    </lineage>
</organism>
<dbReference type="SUPFAM" id="SSF47781">
    <property type="entry name" value="RuvA domain 2-like"/>
    <property type="match status" value="1"/>
</dbReference>
<dbReference type="GO" id="GO:0006281">
    <property type="term" value="P:DNA repair"/>
    <property type="evidence" value="ECO:0007669"/>
    <property type="project" value="UniProtKB-UniRule"/>
</dbReference>
<dbReference type="RefSeq" id="WP_009263937.1">
    <property type="nucleotide sequence ID" value="NC_021016.1"/>
</dbReference>
<evidence type="ECO:0000313" key="13">
    <source>
        <dbReference type="Proteomes" id="UP001644750"/>
    </source>
</evidence>
<comment type="caution">
    <text evidence="6">Lacks conserved residue(s) required for the propagation of feature annotation.</text>
</comment>
<keyword evidence="1 6" id="KW-0963">Cytoplasm</keyword>
<evidence type="ECO:0000256" key="6">
    <source>
        <dbReference type="HAMAP-Rule" id="MF_00031"/>
    </source>
</evidence>
<dbReference type="Proteomes" id="UP001243496">
    <property type="component" value="Chromosome"/>
</dbReference>
<keyword evidence="9" id="KW-0067">ATP-binding</keyword>
<evidence type="ECO:0000259" key="8">
    <source>
        <dbReference type="Pfam" id="PF07499"/>
    </source>
</evidence>
<dbReference type="CDD" id="cd14332">
    <property type="entry name" value="UBA_RuvA_C"/>
    <property type="match status" value="1"/>
</dbReference>